<name>A0A410FS32_BIPS1</name>
<feature type="domain" description="AMP-dependent synthetase/ligase" evidence="3">
    <location>
        <begin position="15"/>
        <end position="396"/>
    </location>
</feature>
<dbReference type="AlphaFoldDB" id="A0A410FS32"/>
<evidence type="ECO:0000259" key="3">
    <source>
        <dbReference type="Pfam" id="PF00501"/>
    </source>
</evidence>
<gene>
    <name evidence="4" type="ORF">BIP78_0075</name>
</gene>
<dbReference type="Gene3D" id="3.40.50.12780">
    <property type="entry name" value="N-terminal domain of ligase-like"/>
    <property type="match status" value="1"/>
</dbReference>
<keyword evidence="4" id="KW-0436">Ligase</keyword>
<evidence type="ECO:0000256" key="2">
    <source>
        <dbReference type="ARBA" id="ARBA00022840"/>
    </source>
</evidence>
<evidence type="ECO:0000256" key="1">
    <source>
        <dbReference type="ARBA" id="ARBA00022741"/>
    </source>
</evidence>
<dbReference type="Pfam" id="PF23562">
    <property type="entry name" value="AMP-binding_C_3"/>
    <property type="match status" value="1"/>
</dbReference>
<dbReference type="GO" id="GO:0005524">
    <property type="term" value="F:ATP binding"/>
    <property type="evidence" value="ECO:0007669"/>
    <property type="project" value="UniProtKB-KW"/>
</dbReference>
<dbReference type="SUPFAM" id="SSF56801">
    <property type="entry name" value="Acetyl-CoA synthetase-like"/>
    <property type="match status" value="1"/>
</dbReference>
<dbReference type="EMBL" id="CP034928">
    <property type="protein sequence ID" value="QAA75843.1"/>
    <property type="molecule type" value="Genomic_DNA"/>
</dbReference>
<organism evidence="4 5">
    <name type="scientific">Bipolaricaulis sibiricus</name>
    <dbReference type="NCBI Taxonomy" id="2501609"/>
    <lineage>
        <taxon>Bacteria</taxon>
        <taxon>Candidatus Bipolaricaulota</taxon>
        <taxon>Candidatus Bipolaricaulia</taxon>
        <taxon>Candidatus Bipolaricaulales</taxon>
        <taxon>Candidatus Bipolaricaulaceae</taxon>
        <taxon>Candidatus Bipolaricaulis</taxon>
    </lineage>
</organism>
<reference evidence="5" key="1">
    <citation type="submission" date="2018-12" db="EMBL/GenBank/DDBJ databases">
        <title>Complete genome sequence of an uncultured bacterium of the candidate phylum Bipolaricaulota.</title>
        <authorList>
            <person name="Kadnikov V.V."/>
            <person name="Mardanov A.V."/>
            <person name="Beletsky A.V."/>
            <person name="Frank Y.A."/>
            <person name="Karnachuk O.V."/>
            <person name="Ravin N.V."/>
        </authorList>
    </citation>
    <scope>NUCLEOTIDE SEQUENCE [LARGE SCALE GENOMIC DNA]</scope>
</reference>
<evidence type="ECO:0000313" key="5">
    <source>
        <dbReference type="Proteomes" id="UP000287233"/>
    </source>
</evidence>
<dbReference type="Pfam" id="PF00501">
    <property type="entry name" value="AMP-binding"/>
    <property type="match status" value="1"/>
</dbReference>
<dbReference type="Proteomes" id="UP000287233">
    <property type="component" value="Chromosome"/>
</dbReference>
<dbReference type="KEGG" id="bih:BIP78_0075"/>
<keyword evidence="2" id="KW-0067">ATP-binding</keyword>
<keyword evidence="1" id="KW-0547">Nucleotide-binding</keyword>
<dbReference type="PANTHER" id="PTHR43272">
    <property type="entry name" value="LONG-CHAIN-FATTY-ACID--COA LIGASE"/>
    <property type="match status" value="1"/>
</dbReference>
<dbReference type="PANTHER" id="PTHR43272:SF33">
    <property type="entry name" value="AMP-BINDING DOMAIN-CONTAINING PROTEIN-RELATED"/>
    <property type="match status" value="1"/>
</dbReference>
<evidence type="ECO:0000313" key="4">
    <source>
        <dbReference type="EMBL" id="QAA75843.1"/>
    </source>
</evidence>
<dbReference type="InterPro" id="IPR000873">
    <property type="entry name" value="AMP-dep_synth/lig_dom"/>
</dbReference>
<dbReference type="GO" id="GO:0004467">
    <property type="term" value="F:long-chain fatty acid-CoA ligase activity"/>
    <property type="evidence" value="ECO:0007669"/>
    <property type="project" value="TreeGrafter"/>
</dbReference>
<sequence>MATRFKRHMSIPEFFARSVQQYGPRVAVRVPVSRRGVMQFQDATYRELWDLSGKLAAWLAEQGIGAGDRVGLISKPSVGWAVAFFAVQRLGAVVVPMDGGLQPGEVARLMNECEAKMLFCAPQRYHEFTPLSREVPSLKEVISVDVALGAVSLWDVMPNRDVPIPDARPDCEDLAVLMYTSGTTDDSKGVMLCHRNITANIEAFLKVIEFTSADSVVTIVPWYHIYGLTATLLAPLWAGATVTYTDDYRNLVAFARRVGVTVLVGVPKLYHSLWRRILENIEGNTMRRLLHRFLPKAVGKMLKKRLLGTQFRFFVSGGAPLAAEVGAGLRRLGLGMIEGYGLTETAPVLTMSDPFTPIPGNVGRPLPGVKVKLDKPDIEGYGEVIAWGPNVMLGYYKNPERTAEVLTPDGWFRTGDIGKLDVEGRLFLAGRKKNLVVLESGKKVHPEELEWHFSQIPEIEEVLVYEDVSRGEPMVAAMVYPNWQLLKKQGIESPEVAKARVWEKIREAQRDLAPFKRLRDKDCIRIVEQPFEKSTKQDIKRHLYVGRSPRQIGQP</sequence>
<proteinExistence type="predicted"/>
<accession>A0A410FS32</accession>
<dbReference type="InterPro" id="IPR042099">
    <property type="entry name" value="ANL_N_sf"/>
</dbReference>
<dbReference type="GO" id="GO:0016020">
    <property type="term" value="C:membrane"/>
    <property type="evidence" value="ECO:0007669"/>
    <property type="project" value="TreeGrafter"/>
</dbReference>
<protein>
    <submittedName>
        <fullName evidence="4">Long-chain-fatty-acid--CoA ligase</fullName>
    </submittedName>
</protein>